<dbReference type="InterPro" id="IPR014016">
    <property type="entry name" value="UvrD-like_ATP-bd"/>
</dbReference>
<evidence type="ECO:0000256" key="5">
    <source>
        <dbReference type="SAM" id="MobiDB-lite"/>
    </source>
</evidence>
<proteinExistence type="predicted"/>
<dbReference type="SUPFAM" id="SSF52540">
    <property type="entry name" value="P-loop containing nucleoside triphosphate hydrolases"/>
    <property type="match status" value="1"/>
</dbReference>
<gene>
    <name evidence="7" type="ORF">AB0E61_11760</name>
</gene>
<evidence type="ECO:0000313" key="7">
    <source>
        <dbReference type="EMBL" id="MEU3710757.1"/>
    </source>
</evidence>
<evidence type="ECO:0000313" key="8">
    <source>
        <dbReference type="Proteomes" id="UP001550853"/>
    </source>
</evidence>
<feature type="compositionally biased region" description="Basic residues" evidence="5">
    <location>
        <begin position="141"/>
        <end position="153"/>
    </location>
</feature>
<dbReference type="RefSeq" id="WP_342667924.1">
    <property type="nucleotide sequence ID" value="NZ_JBEZVI010000007.1"/>
</dbReference>
<keyword evidence="8" id="KW-1185">Reference proteome</keyword>
<keyword evidence="2" id="KW-0378">Hydrolase</keyword>
<accession>A0ABV2YYD8</accession>
<sequence length="249" mass="27564">MERSADGPRHAAVIVDEVQDLTLVGVRLLHALVGDAPDGLLLVGDGQQSVHPGGFRLADAGIDIRGDRGQVLRTNYRLPQQQADPRRGSRRRRRRCLRRHRRSTHTGRPGRGPHLPRRPGRPRHGADRGRTRPGTPGRPARTPRRCARRRRRPLPLQAIHRPLPAASHPRGDPGVPAGALRRPPRGRREDGHLPQGQGPGVQARLSAAVRRRAAERHTARRPRHGGDRNVPRTRRAAAQPTVRGDDPSP</sequence>
<reference evidence="7 8" key="1">
    <citation type="submission" date="2024-06" db="EMBL/GenBank/DDBJ databases">
        <title>The Natural Products Discovery Center: Release of the First 8490 Sequenced Strains for Exploring Actinobacteria Biosynthetic Diversity.</title>
        <authorList>
            <person name="Kalkreuter E."/>
            <person name="Kautsar S.A."/>
            <person name="Yang D."/>
            <person name="Bader C.D."/>
            <person name="Teijaro C.N."/>
            <person name="Fluegel L."/>
            <person name="Davis C.M."/>
            <person name="Simpson J.R."/>
            <person name="Lauterbach L."/>
            <person name="Steele A.D."/>
            <person name="Gui C."/>
            <person name="Meng S."/>
            <person name="Li G."/>
            <person name="Viehrig K."/>
            <person name="Ye F."/>
            <person name="Su P."/>
            <person name="Kiefer A.F."/>
            <person name="Nichols A."/>
            <person name="Cepeda A.J."/>
            <person name="Yan W."/>
            <person name="Fan B."/>
            <person name="Jiang Y."/>
            <person name="Adhikari A."/>
            <person name="Zheng C.-J."/>
            <person name="Schuster L."/>
            <person name="Cowan T.M."/>
            <person name="Smanski M.J."/>
            <person name="Chevrette M.G."/>
            <person name="De Carvalho L.P.S."/>
            <person name="Shen B."/>
        </authorList>
    </citation>
    <scope>NUCLEOTIDE SEQUENCE [LARGE SCALE GENOMIC DNA]</scope>
    <source>
        <strain evidence="7 8">NPDC033039</strain>
    </source>
</reference>
<feature type="compositionally biased region" description="Basic residues" evidence="5">
    <location>
        <begin position="88"/>
        <end position="105"/>
    </location>
</feature>
<keyword evidence="1" id="KW-0547">Nucleotide-binding</keyword>
<dbReference type="InterPro" id="IPR027417">
    <property type="entry name" value="P-loop_NTPase"/>
</dbReference>
<organism evidence="7 8">
    <name type="scientific">Streptomyces catenulae</name>
    <dbReference type="NCBI Taxonomy" id="66875"/>
    <lineage>
        <taxon>Bacteria</taxon>
        <taxon>Bacillati</taxon>
        <taxon>Actinomycetota</taxon>
        <taxon>Actinomycetes</taxon>
        <taxon>Kitasatosporales</taxon>
        <taxon>Streptomycetaceae</taxon>
        <taxon>Streptomyces</taxon>
    </lineage>
</organism>
<evidence type="ECO:0000256" key="1">
    <source>
        <dbReference type="ARBA" id="ARBA00022741"/>
    </source>
</evidence>
<feature type="region of interest" description="Disordered" evidence="5">
    <location>
        <begin position="72"/>
        <end position="249"/>
    </location>
</feature>
<protein>
    <submittedName>
        <fullName evidence="7">UvrD-helicase domain-containing protein</fullName>
    </submittedName>
</protein>
<keyword evidence="4" id="KW-0067">ATP-binding</keyword>
<evidence type="ECO:0000256" key="2">
    <source>
        <dbReference type="ARBA" id="ARBA00022801"/>
    </source>
</evidence>
<dbReference type="EMBL" id="JBEZVI010000007">
    <property type="protein sequence ID" value="MEU3710757.1"/>
    <property type="molecule type" value="Genomic_DNA"/>
</dbReference>
<evidence type="ECO:0000259" key="6">
    <source>
        <dbReference type="Pfam" id="PF00580"/>
    </source>
</evidence>
<comment type="caution">
    <text evidence="7">The sequence shown here is derived from an EMBL/GenBank/DDBJ whole genome shotgun (WGS) entry which is preliminary data.</text>
</comment>
<feature type="domain" description="UvrD-like helicase ATP-binding" evidence="6">
    <location>
        <begin position="11"/>
        <end position="60"/>
    </location>
</feature>
<dbReference type="Proteomes" id="UP001550853">
    <property type="component" value="Unassembled WGS sequence"/>
</dbReference>
<dbReference type="Pfam" id="PF00580">
    <property type="entry name" value="UvrD-helicase"/>
    <property type="match status" value="1"/>
</dbReference>
<feature type="compositionally biased region" description="Basic residues" evidence="5">
    <location>
        <begin position="114"/>
        <end position="123"/>
    </location>
</feature>
<evidence type="ECO:0000256" key="4">
    <source>
        <dbReference type="ARBA" id="ARBA00022840"/>
    </source>
</evidence>
<feature type="compositionally biased region" description="Basic residues" evidence="5">
    <location>
        <begin position="209"/>
        <end position="223"/>
    </location>
</feature>
<name>A0ABV2YYD8_9ACTN</name>
<dbReference type="Gene3D" id="3.40.50.300">
    <property type="entry name" value="P-loop containing nucleotide triphosphate hydrolases"/>
    <property type="match status" value="1"/>
</dbReference>
<evidence type="ECO:0000256" key="3">
    <source>
        <dbReference type="ARBA" id="ARBA00022806"/>
    </source>
</evidence>
<keyword evidence="3" id="KW-0347">Helicase</keyword>